<dbReference type="GO" id="GO:0031175">
    <property type="term" value="P:neuron projection development"/>
    <property type="evidence" value="ECO:0007669"/>
    <property type="project" value="TreeGrafter"/>
</dbReference>
<reference evidence="4" key="1">
    <citation type="journal article" date="2014" name="Nature">
        <title>Elephant shark genome provides unique insights into gnathostome evolution.</title>
        <authorList>
            <consortium name="International Elephant Shark Genome Sequencing Consortium"/>
            <person name="Venkatesh B."/>
            <person name="Lee A.P."/>
            <person name="Ravi V."/>
            <person name="Maurya A.K."/>
            <person name="Lian M.M."/>
            <person name="Swann J.B."/>
            <person name="Ohta Y."/>
            <person name="Flajnik M.F."/>
            <person name="Sutoh Y."/>
            <person name="Kasahara M."/>
            <person name="Hoon S."/>
            <person name="Gangu V."/>
            <person name="Roy S.W."/>
            <person name="Irimia M."/>
            <person name="Korzh V."/>
            <person name="Kondrychyn I."/>
            <person name="Lim Z.W."/>
            <person name="Tay B.H."/>
            <person name="Tohari S."/>
            <person name="Kong K.W."/>
            <person name="Ho S."/>
            <person name="Lorente-Galdos B."/>
            <person name="Quilez J."/>
            <person name="Marques-Bonet T."/>
            <person name="Raney B.J."/>
            <person name="Ingham P.W."/>
            <person name="Tay A."/>
            <person name="Hillier L.W."/>
            <person name="Minx P."/>
            <person name="Boehm T."/>
            <person name="Wilson R.K."/>
            <person name="Brenner S."/>
            <person name="Warren W.C."/>
        </authorList>
    </citation>
    <scope>NUCLEOTIDE SEQUENCE</scope>
    <source>
        <tissue evidence="4">Testis</tissue>
    </source>
</reference>
<name>V9KHW5_CALMI</name>
<dbReference type="Pfam" id="PF15235">
    <property type="entry name" value="GRIN_C"/>
    <property type="match status" value="1"/>
</dbReference>
<feature type="compositionally biased region" description="Basic and acidic residues" evidence="2">
    <location>
        <begin position="333"/>
        <end position="344"/>
    </location>
</feature>
<feature type="domain" description="G protein-regulated inducer of neurite outgrowth C-terminal" evidence="3">
    <location>
        <begin position="298"/>
        <end position="432"/>
    </location>
</feature>
<feature type="compositionally biased region" description="Polar residues" evidence="2">
    <location>
        <begin position="217"/>
        <end position="235"/>
    </location>
</feature>
<dbReference type="AlphaFoldDB" id="V9KHW5"/>
<feature type="compositionally biased region" description="Polar residues" evidence="2">
    <location>
        <begin position="147"/>
        <end position="164"/>
    </location>
</feature>
<organism evidence="4">
    <name type="scientific">Callorhinchus milii</name>
    <name type="common">Ghost shark</name>
    <dbReference type="NCBI Taxonomy" id="7868"/>
    <lineage>
        <taxon>Eukaryota</taxon>
        <taxon>Metazoa</taxon>
        <taxon>Chordata</taxon>
        <taxon>Craniata</taxon>
        <taxon>Vertebrata</taxon>
        <taxon>Chondrichthyes</taxon>
        <taxon>Holocephali</taxon>
        <taxon>Chimaeriformes</taxon>
        <taxon>Callorhinchidae</taxon>
        <taxon>Callorhinchus</taxon>
    </lineage>
</organism>
<proteinExistence type="evidence at transcript level"/>
<dbReference type="PANTHER" id="PTHR15718:SF6">
    <property type="entry name" value="G PROTEIN-REGULATED INDUCER OF NEURITE OUTGROWTH 3"/>
    <property type="match status" value="1"/>
</dbReference>
<feature type="compositionally biased region" description="Basic and acidic residues" evidence="2">
    <location>
        <begin position="71"/>
        <end position="83"/>
    </location>
</feature>
<feature type="compositionally biased region" description="Polar residues" evidence="2">
    <location>
        <begin position="192"/>
        <end position="201"/>
    </location>
</feature>
<feature type="compositionally biased region" description="Polar residues" evidence="2">
    <location>
        <begin position="109"/>
        <end position="118"/>
    </location>
</feature>
<feature type="compositionally biased region" description="Polar residues" evidence="2">
    <location>
        <begin position="242"/>
        <end position="273"/>
    </location>
</feature>
<evidence type="ECO:0000259" key="3">
    <source>
        <dbReference type="Pfam" id="PF15235"/>
    </source>
</evidence>
<evidence type="ECO:0000313" key="4">
    <source>
        <dbReference type="EMBL" id="AFO97481.1"/>
    </source>
</evidence>
<accession>V9KHW5</accession>
<dbReference type="GO" id="GO:0005886">
    <property type="term" value="C:plasma membrane"/>
    <property type="evidence" value="ECO:0007669"/>
    <property type="project" value="TreeGrafter"/>
</dbReference>
<feature type="compositionally biased region" description="Polar residues" evidence="2">
    <location>
        <begin position="86"/>
        <end position="98"/>
    </location>
</feature>
<dbReference type="InterPro" id="IPR032745">
    <property type="entry name" value="GRIN_C"/>
</dbReference>
<comment type="function">
    <text evidence="1">May be involved in neurite outgrowth.</text>
</comment>
<evidence type="ECO:0000256" key="1">
    <source>
        <dbReference type="ARBA" id="ARBA00002358"/>
    </source>
</evidence>
<dbReference type="EMBL" id="JW864964">
    <property type="protein sequence ID" value="AFO97481.1"/>
    <property type="molecule type" value="mRNA"/>
</dbReference>
<sequence>MQCVPVASAADRNVTSTLAQTKPIGDLKLKTDRPKTIPDLNKERGQTGDSCVRSQPSDASNICREPNQPKADGDVAKESEQKSKSVHNIGTKSDQSKTALGIQKDLCLSKTTSVSASKESGKSPPAQNMGKEPSPSKTTQEVHKESSQPQASQDTTKGVNQTKTAGDANKKPAPSVAAHDASKKSAKSQASDNTRVESGQSRGKESVQAKTGVDPSKGSSESKAGQDTNKASSPSKVVHGTSKASSPSKAGQETNKASNQSKAASDINNTSGQVAVLDDHKKKSGQSKAGNNSNKKPDKPPCSKQSSTLLSGKRKSAPNAKTKKKQSASNSNEDSKQSKNVRDVIWDEQGMTWEVYGASMDPESLGFAIQSHLQKQIKEHEKLINVNIQSKRSMSLDATPVSKKANKRRQQNVFRTVLQNIRSPQCCVRPQPSSVID</sequence>
<feature type="region of interest" description="Disordered" evidence="2">
    <location>
        <begin position="25"/>
        <end position="344"/>
    </location>
</feature>
<protein>
    <submittedName>
        <fullName evidence="4">G protein-regulated inducer of neurite outgrowth 3-like protein</fullName>
    </submittedName>
</protein>
<evidence type="ECO:0000256" key="2">
    <source>
        <dbReference type="SAM" id="MobiDB-lite"/>
    </source>
</evidence>
<dbReference type="PANTHER" id="PTHR15718">
    <property type="entry name" value="G PROTEIN-REGULATED INDUCER OF NEURITE OUTGROWTH C-TERMINAL DOMAIN-CONTAINING PROTEIN"/>
    <property type="match status" value="1"/>
</dbReference>
<feature type="compositionally biased region" description="Polar residues" evidence="2">
    <location>
        <begin position="47"/>
        <end position="60"/>
    </location>
</feature>
<feature type="compositionally biased region" description="Basic residues" evidence="2">
    <location>
        <begin position="312"/>
        <end position="326"/>
    </location>
</feature>
<dbReference type="InterPro" id="IPR026646">
    <property type="entry name" value="GPRIN2-like/GPRIN3"/>
</dbReference>
<feature type="compositionally biased region" description="Basic and acidic residues" evidence="2">
    <location>
        <begin position="25"/>
        <end position="46"/>
    </location>
</feature>